<reference evidence="8 9" key="1">
    <citation type="journal article" date="2024" name="IMA Fungus">
        <title>IMA Genome - F19 : A genome assembly and annotation guide to empower mycologists, including annotated draft genome sequences of Ceratocystis pirilliformis, Diaporthe australafricana, Fusarium ophioides, Paecilomyces lecythidis, and Sporothrix stenoceras.</title>
        <authorList>
            <person name="Aylward J."/>
            <person name="Wilson A.M."/>
            <person name="Visagie C.M."/>
            <person name="Spraker J."/>
            <person name="Barnes I."/>
            <person name="Buitendag C."/>
            <person name="Ceriani C."/>
            <person name="Del Mar Angel L."/>
            <person name="du Plessis D."/>
            <person name="Fuchs T."/>
            <person name="Gasser K."/>
            <person name="Kramer D."/>
            <person name="Li W."/>
            <person name="Munsamy K."/>
            <person name="Piso A."/>
            <person name="Price J.L."/>
            <person name="Sonnekus B."/>
            <person name="Thomas C."/>
            <person name="van der Nest A."/>
            <person name="van Dijk A."/>
            <person name="van Heerden A."/>
            <person name="van Vuuren N."/>
            <person name="Yilmaz N."/>
            <person name="Duong T.A."/>
            <person name="van der Merwe N.A."/>
            <person name="Wingfield M.J."/>
            <person name="Wingfield B.D."/>
        </authorList>
    </citation>
    <scope>NUCLEOTIDE SEQUENCE [LARGE SCALE GENOMIC DNA]</scope>
    <source>
        <strain evidence="8 9">CMW 5346</strain>
    </source>
</reference>
<dbReference type="Gene3D" id="3.40.309.10">
    <property type="entry name" value="Aldehyde Dehydrogenase, Chain A, domain 2"/>
    <property type="match status" value="1"/>
</dbReference>
<gene>
    <name evidence="8" type="ORF">Sste5346_000097</name>
</gene>
<evidence type="ECO:0000256" key="1">
    <source>
        <dbReference type="ARBA" id="ARBA00009986"/>
    </source>
</evidence>
<comment type="caution">
    <text evidence="8">The sequence shown here is derived from an EMBL/GenBank/DDBJ whole genome shotgun (WGS) entry which is preliminary data.</text>
</comment>
<dbReference type="InterPro" id="IPR015590">
    <property type="entry name" value="Aldehyde_DH_dom"/>
</dbReference>
<keyword evidence="9" id="KW-1185">Reference proteome</keyword>
<comment type="catalytic activity">
    <reaction evidence="4">
        <text>an aldehyde + NAD(+) + H2O = a carboxylate + NADH + 2 H(+)</text>
        <dbReference type="Rhea" id="RHEA:16185"/>
        <dbReference type="ChEBI" id="CHEBI:15377"/>
        <dbReference type="ChEBI" id="CHEBI:15378"/>
        <dbReference type="ChEBI" id="CHEBI:17478"/>
        <dbReference type="ChEBI" id="CHEBI:29067"/>
        <dbReference type="ChEBI" id="CHEBI:57540"/>
        <dbReference type="ChEBI" id="CHEBI:57945"/>
        <dbReference type="EC" id="1.2.1.3"/>
    </reaction>
</comment>
<evidence type="ECO:0000256" key="6">
    <source>
        <dbReference type="RuleBase" id="RU003345"/>
    </source>
</evidence>
<accession>A0ABR3ZSP5</accession>
<evidence type="ECO:0000313" key="8">
    <source>
        <dbReference type="EMBL" id="KAL1903470.1"/>
    </source>
</evidence>
<dbReference type="InterPro" id="IPR016163">
    <property type="entry name" value="Ald_DH_C"/>
</dbReference>
<comment type="similarity">
    <text evidence="1 6">Belongs to the aldehyde dehydrogenase family.</text>
</comment>
<dbReference type="Gene3D" id="3.40.605.10">
    <property type="entry name" value="Aldehyde Dehydrogenase, Chain A, domain 1"/>
    <property type="match status" value="1"/>
</dbReference>
<dbReference type="CDD" id="cd07106">
    <property type="entry name" value="ALDH_AldA-AAD23400"/>
    <property type="match status" value="1"/>
</dbReference>
<feature type="active site" evidence="5">
    <location>
        <position position="263"/>
    </location>
</feature>
<sequence>MPTATATTTEAGPTSVLLDFTTFFNIIDGQKMTTEATRHSTNPSTLEANPEVPVSTEADVDCAVQAARTAFGTWRNVHHAQRRAALEAYADALGANLEGFATMLTREQGRPLALTRMEVATTVERLKQTAALELKDEVVADDKASRGQTVLKRFTPIGVACGIVPWNFPVGLAALKLSSAVITGNTFIMKPSPFTPCANLKMVELAQQFFPPGVVQCLSGDDRLGPWLTEHPGIDKVSFTGSVATGKRVMESCSRTLKRVTLELGGNDAAIVFPDVDDVAKTAATLAQSCFFNTGQICISIKRVYVHADIYDAFRAAFVATASALPYGDGFNGADADGKTAPFMGPLTTELQYRHVQTLLADVRDTKLDVVGGDATLNSATDTAAAGKGFFVRPVVVDNPPDTARVVVEEAFGPIVPLLKWSDEADVLRRANDTRLGLGASVWSGDLRHAGEVARQLEAGNVWVNTHMMSHPSAPFGGHKWSGLGAEGGIEGLKQYCNVQALYLAN</sequence>
<dbReference type="EMBL" id="JAWCUI010000001">
    <property type="protein sequence ID" value="KAL1903470.1"/>
    <property type="molecule type" value="Genomic_DNA"/>
</dbReference>
<protein>
    <recommendedName>
        <fullName evidence="3">aldehyde dehydrogenase (NAD(+))</fullName>
        <ecNumber evidence="3">1.2.1.3</ecNumber>
    </recommendedName>
</protein>
<keyword evidence="2 6" id="KW-0560">Oxidoreductase</keyword>
<proteinExistence type="inferred from homology"/>
<dbReference type="Proteomes" id="UP001583186">
    <property type="component" value="Unassembled WGS sequence"/>
</dbReference>
<dbReference type="InterPro" id="IPR029510">
    <property type="entry name" value="Ald_DH_CS_GLU"/>
</dbReference>
<dbReference type="EC" id="1.2.1.3" evidence="3"/>
<evidence type="ECO:0000256" key="4">
    <source>
        <dbReference type="ARBA" id="ARBA00049194"/>
    </source>
</evidence>
<evidence type="ECO:0000256" key="3">
    <source>
        <dbReference type="ARBA" id="ARBA00024226"/>
    </source>
</evidence>
<dbReference type="Pfam" id="PF00171">
    <property type="entry name" value="Aldedh"/>
    <property type="match status" value="1"/>
</dbReference>
<organism evidence="8 9">
    <name type="scientific">Sporothrix stenoceras</name>
    <dbReference type="NCBI Taxonomy" id="5173"/>
    <lineage>
        <taxon>Eukaryota</taxon>
        <taxon>Fungi</taxon>
        <taxon>Dikarya</taxon>
        <taxon>Ascomycota</taxon>
        <taxon>Pezizomycotina</taxon>
        <taxon>Sordariomycetes</taxon>
        <taxon>Sordariomycetidae</taxon>
        <taxon>Ophiostomatales</taxon>
        <taxon>Ophiostomataceae</taxon>
        <taxon>Sporothrix</taxon>
    </lineage>
</organism>
<evidence type="ECO:0000256" key="2">
    <source>
        <dbReference type="ARBA" id="ARBA00023002"/>
    </source>
</evidence>
<evidence type="ECO:0000259" key="7">
    <source>
        <dbReference type="Pfam" id="PF00171"/>
    </source>
</evidence>
<evidence type="ECO:0000313" key="9">
    <source>
        <dbReference type="Proteomes" id="UP001583186"/>
    </source>
</evidence>
<feature type="domain" description="Aldehyde dehydrogenase" evidence="7">
    <location>
        <begin position="36"/>
        <end position="501"/>
    </location>
</feature>
<dbReference type="PANTHER" id="PTHR11699">
    <property type="entry name" value="ALDEHYDE DEHYDROGENASE-RELATED"/>
    <property type="match status" value="1"/>
</dbReference>
<name>A0ABR3ZSP5_9PEZI</name>
<dbReference type="InterPro" id="IPR044086">
    <property type="entry name" value="LUC3-like"/>
</dbReference>
<evidence type="ECO:0000256" key="5">
    <source>
        <dbReference type="PROSITE-ProRule" id="PRU10007"/>
    </source>
</evidence>
<dbReference type="InterPro" id="IPR016161">
    <property type="entry name" value="Ald_DH/histidinol_DH"/>
</dbReference>
<dbReference type="SUPFAM" id="SSF53720">
    <property type="entry name" value="ALDH-like"/>
    <property type="match status" value="1"/>
</dbReference>
<dbReference type="InterPro" id="IPR016162">
    <property type="entry name" value="Ald_DH_N"/>
</dbReference>
<dbReference type="PROSITE" id="PS00687">
    <property type="entry name" value="ALDEHYDE_DEHYDR_GLU"/>
    <property type="match status" value="1"/>
</dbReference>